<reference evidence="2 3" key="1">
    <citation type="submission" date="2016-01" db="EMBL/GenBank/DDBJ databases">
        <authorList>
            <person name="Oliw E.H."/>
        </authorList>
    </citation>
    <scope>NUCLEOTIDE SEQUENCE [LARGE SCALE GENOMIC DNA]</scope>
    <source>
        <strain evidence="2 3">PSS_7772B</strain>
    </source>
</reference>
<keyword evidence="1" id="KW-0472">Membrane</keyword>
<accession>A0A133NSB3</accession>
<evidence type="ECO:0000313" key="2">
    <source>
        <dbReference type="EMBL" id="KXA19176.1"/>
    </source>
</evidence>
<proteinExistence type="predicted"/>
<dbReference type="EMBL" id="LRQB01000075">
    <property type="protein sequence ID" value="KXA19176.1"/>
    <property type="molecule type" value="Genomic_DNA"/>
</dbReference>
<feature type="transmembrane region" description="Helical" evidence="1">
    <location>
        <begin position="87"/>
        <end position="104"/>
    </location>
</feature>
<dbReference type="Proteomes" id="UP000070687">
    <property type="component" value="Unassembled WGS sequence"/>
</dbReference>
<dbReference type="Gene3D" id="3.40.50.410">
    <property type="entry name" value="von Willebrand factor, type A domain"/>
    <property type="match status" value="1"/>
</dbReference>
<sequence length="378" mass="42695">MSRNVWETVWPWRWQWPLLFALGVLTCVTILVVVLIVDSIRQHMLKKQYQNLHHTVTQKFYTFTLDDDLQGAVASHSWYMWRMLNRFAASALVFSILGSLAVAARPSRVFNANEQVSSRDIVLCLDVSGSALPYDREVLQAYLNFIEHFQGERIGLSIFNSTSRTVFPLTDDYRLAKKQLQYAANLLGGVQSQNRIDHLQQRQYQEISDWLEGTQNRKNATSLIGDGLVSCAAMLPGFIYGAAHNTHKAPNRFNRSASIVLATDNVVSGKQTYSLKQALDLTKQARISVDGLYSGAPQNEHDDTTLEMKQLIESHGGMFLAQHDTDSVLNLVKEIEQRHTITPQNTAQSAFSDDPGLWVLLTTVSVVIWLALAKRMKR</sequence>
<feature type="transmembrane region" description="Helical" evidence="1">
    <location>
        <begin position="16"/>
        <end position="37"/>
    </location>
</feature>
<name>A0A133NSB3_GARVA</name>
<dbReference type="OrthoDB" id="4623238at2"/>
<dbReference type="RefSeq" id="WP_064347519.1">
    <property type="nucleotide sequence ID" value="NZ_KQ956870.1"/>
</dbReference>
<organism evidence="2 3">
    <name type="scientific">Gardnerella vaginalis</name>
    <dbReference type="NCBI Taxonomy" id="2702"/>
    <lineage>
        <taxon>Bacteria</taxon>
        <taxon>Bacillati</taxon>
        <taxon>Actinomycetota</taxon>
        <taxon>Actinomycetes</taxon>
        <taxon>Bifidobacteriales</taxon>
        <taxon>Bifidobacteriaceae</taxon>
        <taxon>Gardnerella</taxon>
    </lineage>
</organism>
<dbReference type="PATRIC" id="fig|2702.100.peg.1146"/>
<keyword evidence="1" id="KW-0812">Transmembrane</keyword>
<dbReference type="InterPro" id="IPR036465">
    <property type="entry name" value="vWFA_dom_sf"/>
</dbReference>
<evidence type="ECO:0000313" key="3">
    <source>
        <dbReference type="Proteomes" id="UP000070687"/>
    </source>
</evidence>
<dbReference type="SUPFAM" id="SSF53300">
    <property type="entry name" value="vWA-like"/>
    <property type="match status" value="1"/>
</dbReference>
<feature type="transmembrane region" description="Helical" evidence="1">
    <location>
        <begin position="355"/>
        <end position="373"/>
    </location>
</feature>
<gene>
    <name evidence="2" type="ORF">HMPREF3208_01161</name>
</gene>
<comment type="caution">
    <text evidence="2">The sequence shown here is derived from an EMBL/GenBank/DDBJ whole genome shotgun (WGS) entry which is preliminary data.</text>
</comment>
<dbReference type="AlphaFoldDB" id="A0A133NSB3"/>
<keyword evidence="1" id="KW-1133">Transmembrane helix</keyword>
<protein>
    <submittedName>
        <fullName evidence="2">Uncharacterized protein</fullName>
    </submittedName>
</protein>
<evidence type="ECO:0000256" key="1">
    <source>
        <dbReference type="SAM" id="Phobius"/>
    </source>
</evidence>